<organism evidence="11 12">
    <name type="scientific">Fragilariopsis cylindrus CCMP1102</name>
    <dbReference type="NCBI Taxonomy" id="635003"/>
    <lineage>
        <taxon>Eukaryota</taxon>
        <taxon>Sar</taxon>
        <taxon>Stramenopiles</taxon>
        <taxon>Ochrophyta</taxon>
        <taxon>Bacillariophyta</taxon>
        <taxon>Bacillariophyceae</taxon>
        <taxon>Bacillariophycidae</taxon>
        <taxon>Bacillariales</taxon>
        <taxon>Bacillariaceae</taxon>
        <taxon>Fragilariopsis</taxon>
    </lineage>
</organism>
<gene>
    <name evidence="11" type="ORF">FRACYDRAFT_149007</name>
</gene>
<dbReference type="Gene3D" id="3.20.20.140">
    <property type="entry name" value="Metal-dependent hydrolases"/>
    <property type="match status" value="1"/>
</dbReference>
<comment type="pathway">
    <text evidence="2">Purine metabolism; purine nucleoside salvage.</text>
</comment>
<protein>
    <submittedName>
        <fullName evidence="11">Metallo-dependent hydrolase</fullName>
    </submittedName>
</protein>
<evidence type="ECO:0000256" key="4">
    <source>
        <dbReference type="ARBA" id="ARBA00022723"/>
    </source>
</evidence>
<evidence type="ECO:0000259" key="10">
    <source>
        <dbReference type="Pfam" id="PF00962"/>
    </source>
</evidence>
<keyword evidence="8" id="KW-0546">Nucleotide metabolism</keyword>
<accession>A0A1E7FF74</accession>
<comment type="similarity">
    <text evidence="3">Belongs to the metallo-dependent hydrolases superfamily. Adenosine and AMP deaminases family.</text>
</comment>
<evidence type="ECO:0000256" key="1">
    <source>
        <dbReference type="ARBA" id="ARBA00001947"/>
    </source>
</evidence>
<dbReference type="GO" id="GO:0006154">
    <property type="term" value="P:adenosine catabolic process"/>
    <property type="evidence" value="ECO:0007669"/>
    <property type="project" value="TreeGrafter"/>
</dbReference>
<feature type="domain" description="Adenosine deaminase" evidence="10">
    <location>
        <begin position="1"/>
        <end position="99"/>
    </location>
</feature>
<dbReference type="InterPro" id="IPR001365">
    <property type="entry name" value="A_deaminase_dom"/>
</dbReference>
<dbReference type="GO" id="GO:0009117">
    <property type="term" value="P:nucleotide metabolic process"/>
    <property type="evidence" value="ECO:0007669"/>
    <property type="project" value="UniProtKB-KW"/>
</dbReference>
<dbReference type="EMBL" id="KV784358">
    <property type="protein sequence ID" value="OEU16797.1"/>
    <property type="molecule type" value="Genomic_DNA"/>
</dbReference>
<dbReference type="InParanoid" id="A0A1E7FF74"/>
<evidence type="ECO:0000313" key="12">
    <source>
        <dbReference type="Proteomes" id="UP000095751"/>
    </source>
</evidence>
<evidence type="ECO:0000256" key="2">
    <source>
        <dbReference type="ARBA" id="ARBA00005058"/>
    </source>
</evidence>
<keyword evidence="12" id="KW-1185">Reference proteome</keyword>
<evidence type="ECO:0000256" key="3">
    <source>
        <dbReference type="ARBA" id="ARBA00006676"/>
    </source>
</evidence>
<dbReference type="Proteomes" id="UP000095751">
    <property type="component" value="Unassembled WGS sequence"/>
</dbReference>
<dbReference type="UniPathway" id="UPA00606"/>
<sequence>PKIELHAHLNGSIRERTLFDLAKERGIHLNDQYFSLSSSSSSHNKQRHRSLQECFVLFTEIGKVVVDLDAIRQITREALEDFAKEGVVYLELRSTPKRLLLTKKLLCCDNSTSRTGTFSLSDIATDKLATKRQYCETIIDVLIKFRKEEEERYKKELEKLNTSSTTTSSSSDVSTKAVINPRLPMIASFIVSIDRSNPVESGFEHVDLAIELAKEYPGVVVGVDLGGNPLKRSFIDFRNCFEKARRCGLSITLHCGEVPCSDEDQDSEAYQDALAILEFGPMRLGHALILPPTLQEKLARLQIPVETCPTSNVLTTELVEKSSGGSLLDGIKHHPQMRQWIQSKHPLCICTDDPGVFNTDVTKEFVLLQDAFGLTTKDFKDIVLNSVDYAFTDKETKRIIRNRIQAQL</sequence>
<dbReference type="OrthoDB" id="272271at2759"/>
<dbReference type="GO" id="GO:0046103">
    <property type="term" value="P:inosine biosynthetic process"/>
    <property type="evidence" value="ECO:0007669"/>
    <property type="project" value="TreeGrafter"/>
</dbReference>
<dbReference type="PANTHER" id="PTHR11409:SF42">
    <property type="entry name" value="ADENOSINE DEAMINASE-LIKE PROTEIN"/>
    <property type="match status" value="1"/>
</dbReference>
<dbReference type="SUPFAM" id="SSF51556">
    <property type="entry name" value="Metallo-dependent hydrolases"/>
    <property type="match status" value="1"/>
</dbReference>
<dbReference type="GO" id="GO:0046872">
    <property type="term" value="F:metal ion binding"/>
    <property type="evidence" value="ECO:0007669"/>
    <property type="project" value="UniProtKB-KW"/>
</dbReference>
<comment type="cofactor">
    <cofactor evidence="1">
        <name>Zn(2+)</name>
        <dbReference type="ChEBI" id="CHEBI:29105"/>
    </cofactor>
</comment>
<dbReference type="GO" id="GO:0004000">
    <property type="term" value="F:adenosine deaminase activity"/>
    <property type="evidence" value="ECO:0007669"/>
    <property type="project" value="TreeGrafter"/>
</dbReference>
<dbReference type="KEGG" id="fcy:FRACYDRAFT_149007"/>
<dbReference type="InterPro" id="IPR006330">
    <property type="entry name" value="Ado/ade_deaminase"/>
</dbReference>
<evidence type="ECO:0000256" key="7">
    <source>
        <dbReference type="ARBA" id="ARBA00022833"/>
    </source>
</evidence>
<keyword evidence="4" id="KW-0479">Metal-binding</keyword>
<reference evidence="11 12" key="1">
    <citation type="submission" date="2016-09" db="EMBL/GenBank/DDBJ databases">
        <title>Extensive genetic diversity and differential bi-allelic expression allows diatom success in the polar Southern Ocean.</title>
        <authorList>
            <consortium name="DOE Joint Genome Institute"/>
            <person name="Mock T."/>
            <person name="Otillar R.P."/>
            <person name="Strauss J."/>
            <person name="Dupont C."/>
            <person name="Frickenhaus S."/>
            <person name="Maumus F."/>
            <person name="Mcmullan M."/>
            <person name="Sanges R."/>
            <person name="Schmutz J."/>
            <person name="Toseland A."/>
            <person name="Valas R."/>
            <person name="Veluchamy A."/>
            <person name="Ward B.J."/>
            <person name="Allen A."/>
            <person name="Barry K."/>
            <person name="Falciatore A."/>
            <person name="Ferrante M."/>
            <person name="Fortunato A.E."/>
            <person name="Gloeckner G."/>
            <person name="Gruber A."/>
            <person name="Hipkin R."/>
            <person name="Janech M."/>
            <person name="Kroth P."/>
            <person name="Leese F."/>
            <person name="Lindquist E."/>
            <person name="Lyon B.R."/>
            <person name="Martin J."/>
            <person name="Mayer C."/>
            <person name="Parker M."/>
            <person name="Quesneville H."/>
            <person name="Raymond J."/>
            <person name="Uhlig C."/>
            <person name="Valentin K.U."/>
            <person name="Worden A.Z."/>
            <person name="Armbrust E.V."/>
            <person name="Bowler C."/>
            <person name="Green B."/>
            <person name="Moulton V."/>
            <person name="Van Oosterhout C."/>
            <person name="Grigoriev I."/>
        </authorList>
    </citation>
    <scope>NUCLEOTIDE SEQUENCE [LARGE SCALE GENOMIC DNA]</scope>
    <source>
        <strain evidence="11 12">CCMP1102</strain>
    </source>
</reference>
<comment type="catalytic activity">
    <reaction evidence="9">
        <text>N(6)-methyl-AMP + H2O + H(+) = IMP + methylamine</text>
        <dbReference type="Rhea" id="RHEA:16001"/>
        <dbReference type="ChEBI" id="CHEBI:15377"/>
        <dbReference type="ChEBI" id="CHEBI:15378"/>
        <dbReference type="ChEBI" id="CHEBI:58053"/>
        <dbReference type="ChEBI" id="CHEBI:59338"/>
        <dbReference type="ChEBI" id="CHEBI:144842"/>
    </reaction>
    <physiologicalReaction direction="left-to-right" evidence="9">
        <dbReference type="Rhea" id="RHEA:16002"/>
    </physiologicalReaction>
</comment>
<dbReference type="GO" id="GO:0006166">
    <property type="term" value="P:purine ribonucleoside salvage"/>
    <property type="evidence" value="ECO:0007669"/>
    <property type="project" value="UniProtKB-KW"/>
</dbReference>
<feature type="non-terminal residue" evidence="11">
    <location>
        <position position="1"/>
    </location>
</feature>
<dbReference type="PANTHER" id="PTHR11409">
    <property type="entry name" value="ADENOSINE DEAMINASE"/>
    <property type="match status" value="1"/>
</dbReference>
<name>A0A1E7FF74_9STRA</name>
<evidence type="ECO:0000313" key="11">
    <source>
        <dbReference type="EMBL" id="OEU16797.1"/>
    </source>
</evidence>
<proteinExistence type="inferred from homology"/>
<feature type="non-terminal residue" evidence="11">
    <location>
        <position position="408"/>
    </location>
</feature>
<dbReference type="AlphaFoldDB" id="A0A1E7FF74"/>
<evidence type="ECO:0000256" key="8">
    <source>
        <dbReference type="ARBA" id="ARBA00023080"/>
    </source>
</evidence>
<dbReference type="InterPro" id="IPR032466">
    <property type="entry name" value="Metal_Hydrolase"/>
</dbReference>
<evidence type="ECO:0000256" key="9">
    <source>
        <dbReference type="ARBA" id="ARBA00048787"/>
    </source>
</evidence>
<evidence type="ECO:0000256" key="5">
    <source>
        <dbReference type="ARBA" id="ARBA00022726"/>
    </source>
</evidence>
<evidence type="ECO:0000256" key="6">
    <source>
        <dbReference type="ARBA" id="ARBA00022801"/>
    </source>
</evidence>
<feature type="domain" description="Adenosine deaminase" evidence="10">
    <location>
        <begin position="211"/>
        <end position="406"/>
    </location>
</feature>
<dbReference type="Pfam" id="PF00962">
    <property type="entry name" value="A_deaminase"/>
    <property type="match status" value="2"/>
</dbReference>
<keyword evidence="6 11" id="KW-0378">Hydrolase</keyword>
<keyword evidence="5" id="KW-0660">Purine salvage</keyword>
<keyword evidence="7" id="KW-0862">Zinc</keyword>